<protein>
    <submittedName>
        <fullName evidence="1">Uncharacterized protein</fullName>
    </submittedName>
</protein>
<name>A0A0F7L0J5_9VIRU</name>
<proteinExistence type="predicted"/>
<reference evidence="1" key="1">
    <citation type="journal article" date="2015" name="Front. Microbiol.">
        <title>Combining genomic sequencing methods to explore viral diversity and reveal potential virus-host interactions.</title>
        <authorList>
            <person name="Chow C.E."/>
            <person name="Winget D.M."/>
            <person name="White R.A.III."/>
            <person name="Hallam S.J."/>
            <person name="Suttle C.A."/>
        </authorList>
    </citation>
    <scope>NUCLEOTIDE SEQUENCE</scope>
    <source>
        <strain evidence="1">Anoxic3_3</strain>
    </source>
</reference>
<organism evidence="1">
    <name type="scientific">uncultured marine virus</name>
    <dbReference type="NCBI Taxonomy" id="186617"/>
    <lineage>
        <taxon>Viruses</taxon>
        <taxon>environmental samples</taxon>
    </lineage>
</organism>
<reference evidence="1" key="2">
    <citation type="submission" date="2015-03" db="EMBL/GenBank/DDBJ databases">
        <authorList>
            <person name="Chow C.-E.T."/>
            <person name="Winget D.M."/>
            <person name="White R.A.III."/>
            <person name="Hallam S.J."/>
            <person name="Suttle C.A."/>
        </authorList>
    </citation>
    <scope>NUCLEOTIDE SEQUENCE</scope>
    <source>
        <strain evidence="1">Anoxic3_3</strain>
    </source>
</reference>
<sequence length="60" mass="7155">MKYLAGGLYRVLIRLMDYPNRLRIIKKAISGLIYRTFQNLLTFISIRATLRTQYRYIKVG</sequence>
<evidence type="ECO:0000313" key="1">
    <source>
        <dbReference type="EMBL" id="AKH46039.1"/>
    </source>
</evidence>
<dbReference type="EMBL" id="KR029578">
    <property type="protein sequence ID" value="AKH46039.1"/>
    <property type="molecule type" value="Genomic_DNA"/>
</dbReference>
<accession>A0A0F7L0J5</accession>